<dbReference type="PANTHER" id="PTHR13559">
    <property type="entry name" value="INTRACELLULAR TRAFFIC PROTEIN-RELATED"/>
    <property type="match status" value="1"/>
</dbReference>
<evidence type="ECO:0000256" key="4">
    <source>
        <dbReference type="ARBA" id="ARBA00023212"/>
    </source>
</evidence>
<organism evidence="8 9">
    <name type="scientific">Goodea atripinnis</name>
    <dbReference type="NCBI Taxonomy" id="208336"/>
    <lineage>
        <taxon>Eukaryota</taxon>
        <taxon>Metazoa</taxon>
        <taxon>Chordata</taxon>
        <taxon>Craniata</taxon>
        <taxon>Vertebrata</taxon>
        <taxon>Euteleostomi</taxon>
        <taxon>Actinopterygii</taxon>
        <taxon>Neopterygii</taxon>
        <taxon>Teleostei</taxon>
        <taxon>Neoteleostei</taxon>
        <taxon>Acanthomorphata</taxon>
        <taxon>Ovalentaria</taxon>
        <taxon>Atherinomorphae</taxon>
        <taxon>Cyprinodontiformes</taxon>
        <taxon>Goodeidae</taxon>
        <taxon>Goodea</taxon>
    </lineage>
</organism>
<dbReference type="EMBL" id="JAHRIO010010096">
    <property type="protein sequence ID" value="MEQ2160763.1"/>
    <property type="molecule type" value="Genomic_DNA"/>
</dbReference>
<feature type="domain" description="FUZ/MON1/HPS1 first Longin" evidence="5">
    <location>
        <begin position="57"/>
        <end position="184"/>
    </location>
</feature>
<evidence type="ECO:0000256" key="1">
    <source>
        <dbReference type="ARBA" id="ARBA00004245"/>
    </source>
</evidence>
<dbReference type="InterPro" id="IPR043972">
    <property type="entry name" value="FUZ/MON1/HPS1_longin_1"/>
</dbReference>
<evidence type="ECO:0000259" key="7">
    <source>
        <dbReference type="Pfam" id="PF19038"/>
    </source>
</evidence>
<name>A0ABV0MNR7_9TELE</name>
<gene>
    <name evidence="8" type="ORF">GOODEAATRI_002727</name>
</gene>
<accession>A0ABV0MNR7</accession>
<dbReference type="Pfam" id="PF19037">
    <property type="entry name" value="Fuz_longin_2"/>
    <property type="match status" value="1"/>
</dbReference>
<evidence type="ECO:0000313" key="8">
    <source>
        <dbReference type="EMBL" id="MEQ2160763.1"/>
    </source>
</evidence>
<feature type="non-terminal residue" evidence="8">
    <location>
        <position position="1"/>
    </location>
</feature>
<evidence type="ECO:0000313" key="9">
    <source>
        <dbReference type="Proteomes" id="UP001476798"/>
    </source>
</evidence>
<feature type="domain" description="FUZ/MON1/HPS1 second Longin" evidence="6">
    <location>
        <begin position="224"/>
        <end position="312"/>
    </location>
</feature>
<dbReference type="PANTHER" id="PTHR13559:SF1">
    <property type="entry name" value="PROTEIN FUZZY HOMOLOG"/>
    <property type="match status" value="1"/>
</dbReference>
<comment type="similarity">
    <text evidence="2">Belongs to the fuzzy family.</text>
</comment>
<dbReference type="Pfam" id="PF19038">
    <property type="entry name" value="Fuz_longin_3"/>
    <property type="match status" value="1"/>
</dbReference>
<protein>
    <recommendedName>
        <fullName evidence="10">Fuzzy planar cell polarity protein</fullName>
    </recommendedName>
</protein>
<evidence type="ECO:0000259" key="5">
    <source>
        <dbReference type="Pfam" id="PF19036"/>
    </source>
</evidence>
<keyword evidence="9" id="KW-1185">Reference proteome</keyword>
<keyword evidence="3" id="KW-0963">Cytoplasm</keyword>
<evidence type="ECO:0000256" key="2">
    <source>
        <dbReference type="ARBA" id="ARBA00008550"/>
    </source>
</evidence>
<dbReference type="Pfam" id="PF19036">
    <property type="entry name" value="Fuz_longin_1"/>
    <property type="match status" value="1"/>
</dbReference>
<dbReference type="Proteomes" id="UP001476798">
    <property type="component" value="Unassembled WGS sequence"/>
</dbReference>
<comment type="caution">
    <text evidence="8">The sequence shown here is derived from an EMBL/GenBank/DDBJ whole genome shotgun (WGS) entry which is preliminary data.</text>
</comment>
<reference evidence="8 9" key="1">
    <citation type="submission" date="2021-06" db="EMBL/GenBank/DDBJ databases">
        <authorList>
            <person name="Palmer J.M."/>
        </authorList>
    </citation>
    <scope>NUCLEOTIDE SEQUENCE [LARGE SCALE GENOMIC DNA]</scope>
    <source>
        <strain evidence="8 9">GA_2019</strain>
        <tissue evidence="8">Muscle</tissue>
    </source>
</reference>
<proteinExistence type="inferred from homology"/>
<dbReference type="InterPro" id="IPR043971">
    <property type="entry name" value="FUZ/MON1/HPS1_longin_2"/>
</dbReference>
<comment type="subcellular location">
    <subcellularLocation>
        <location evidence="1">Cytoplasm</location>
        <location evidence="1">Cytoskeleton</location>
    </subcellularLocation>
</comment>
<sequence length="479" mass="52664">PSIRRYREMLTSALVLMPSHCRYLELLLDQPDETALADVKNESWDIVTVETTDGCIQLLCLTASSGVPLFTRGASKQLPFSVIGSLNGVHMFGGGQGVLLSSCETEGGGKLVWRVFHDSVMLIAVSGGGSSGACSREEIRLQRLLENVWHCMVLVLGQDELVNLRNIERLKRDLRSCFCLIDQLLEEKQQGVLGNLTHCADSLLPPNPTLLQEAVDGFAQAADSEFGCLFVHGKIAAATEKWWRLAPQEVVLLSALVRTLSASGSASCDYPVFLPQGSPTVAHRLLRFQLLPGADVCVLCGPTPSLHRAESELVGQLWSPLVETLRSCLSVGERSLPGSVPLRPDVLALLLINRETRRSVSCVQLSSYHLLSDHSLSKSRCWELLKLFYIFSMSRYFTHEEMLCVSGEDGAQGGHTEDFLHGFSHQPQQCYLVTEECKSYGLQTPRHQLFLLMLPSVPTLALRTVATQTLSDIISATAF</sequence>
<feature type="domain" description="FUZ/MON1/HPS1 third Longin" evidence="7">
    <location>
        <begin position="346"/>
        <end position="473"/>
    </location>
</feature>
<evidence type="ECO:0008006" key="10">
    <source>
        <dbReference type="Google" id="ProtNLM"/>
    </source>
</evidence>
<dbReference type="InterPro" id="IPR026069">
    <property type="entry name" value="Fuzzy"/>
</dbReference>
<keyword evidence="4" id="KW-0206">Cytoskeleton</keyword>
<evidence type="ECO:0000256" key="3">
    <source>
        <dbReference type="ARBA" id="ARBA00022490"/>
    </source>
</evidence>
<dbReference type="InterPro" id="IPR043970">
    <property type="entry name" value="FUZ/MON1/HPS1_longin_3"/>
</dbReference>
<evidence type="ECO:0000259" key="6">
    <source>
        <dbReference type="Pfam" id="PF19037"/>
    </source>
</evidence>